<name>A0A4R5Q4G9_9PROT</name>
<evidence type="ECO:0000313" key="7">
    <source>
        <dbReference type="EMBL" id="TDH57854.1"/>
    </source>
</evidence>
<keyword evidence="8" id="KW-1185">Reference proteome</keyword>
<feature type="domain" description="DUF1565" evidence="5">
    <location>
        <begin position="65"/>
        <end position="204"/>
    </location>
</feature>
<dbReference type="PANTHER" id="PTHR40088:SF2">
    <property type="entry name" value="SECRETED SUGAR HYDROLASE"/>
    <property type="match status" value="1"/>
</dbReference>
<comment type="subcellular location">
    <subcellularLocation>
        <location evidence="1">Secreted</location>
    </subcellularLocation>
</comment>
<evidence type="ECO:0000259" key="6">
    <source>
        <dbReference type="Pfam" id="PF13229"/>
    </source>
</evidence>
<keyword evidence="4" id="KW-1133">Transmembrane helix</keyword>
<evidence type="ECO:0000256" key="4">
    <source>
        <dbReference type="SAM" id="Phobius"/>
    </source>
</evidence>
<reference evidence="7 8" key="1">
    <citation type="journal article" date="2016" name="J. Microbiol.">
        <title>Dankookia rubra gen. nov., sp. nov., an alphaproteobacterium isolated from sediment of a shallow stream.</title>
        <authorList>
            <person name="Kim W.H."/>
            <person name="Kim D.H."/>
            <person name="Kang K."/>
            <person name="Ahn T.Y."/>
        </authorList>
    </citation>
    <scope>NUCLEOTIDE SEQUENCE [LARGE SCALE GENOMIC DNA]</scope>
    <source>
        <strain evidence="7 8">JCM30602</strain>
    </source>
</reference>
<sequence>MEAFVCILPSNFFERTAKGTVIFVVILLGNCYSGFSMSIAINRLPESFMAEQVVSKHADLYVSPTGDDFNPGTLSAPLRTFQKAVNVARPGSVILVRGGTYNQTVKFSQNNSGKAGKYILFAAYPGEVPIIDAINLVLPENSAPIEINASYVRVSGFTVKNVRGNSTQFGILAENASNVVIDRNHTIQTASAGIGSWYSSYVVVRDNKVQDGRTTGTQECLSVNGTSYFEISHNVVWNTQVWPEKCEGIDVKNGSKYGVISKNIVHDLPLEGIYVDAYQEGVTEYIEIHGNLIYNTSMGIALTSEVSATLKNIKIYNNIIRNTFYMGIGFPAWGPTTGAISNIQIFNNTIDNRNAKYETNPTGFFLQFPRIFSLTIRNNIILTSGAAFVIDGAIIKDFIVDYNLIVAAKFCEGGNINDVRNIYSDPLFIDADQGNYRLSAQSPAIDKGSKLVKLYLDFYETPRPQGGSIDIGAVEYSKNGF</sequence>
<dbReference type="InterPro" id="IPR011050">
    <property type="entry name" value="Pectin_lyase_fold/virulence"/>
</dbReference>
<organism evidence="7 8">
    <name type="scientific">Dankookia rubra</name>
    <dbReference type="NCBI Taxonomy" id="1442381"/>
    <lineage>
        <taxon>Bacteria</taxon>
        <taxon>Pseudomonadati</taxon>
        <taxon>Pseudomonadota</taxon>
        <taxon>Alphaproteobacteria</taxon>
        <taxon>Acetobacterales</taxon>
        <taxon>Roseomonadaceae</taxon>
        <taxon>Dankookia</taxon>
    </lineage>
</organism>
<keyword evidence="3" id="KW-0732">Signal</keyword>
<dbReference type="GO" id="GO:0016837">
    <property type="term" value="F:carbon-oxygen lyase activity, acting on polysaccharides"/>
    <property type="evidence" value="ECO:0007669"/>
    <property type="project" value="TreeGrafter"/>
</dbReference>
<dbReference type="GO" id="GO:0005576">
    <property type="term" value="C:extracellular region"/>
    <property type="evidence" value="ECO:0007669"/>
    <property type="project" value="UniProtKB-SubCell"/>
</dbReference>
<evidence type="ECO:0000313" key="8">
    <source>
        <dbReference type="Proteomes" id="UP000295096"/>
    </source>
</evidence>
<comment type="caution">
    <text evidence="7">The sequence shown here is derived from an EMBL/GenBank/DDBJ whole genome shotgun (WGS) entry which is preliminary data.</text>
</comment>
<keyword evidence="4" id="KW-0812">Transmembrane</keyword>
<dbReference type="NCBIfam" id="NF041518">
    <property type="entry name" value="choice_anch_Q"/>
    <property type="match status" value="1"/>
</dbReference>
<dbReference type="InterPro" id="IPR006626">
    <property type="entry name" value="PbH1"/>
</dbReference>
<dbReference type="InterPro" id="IPR011459">
    <property type="entry name" value="DUF1565"/>
</dbReference>
<gene>
    <name evidence="7" type="ORF">E2C06_35700</name>
</gene>
<dbReference type="Pfam" id="PF13229">
    <property type="entry name" value="Beta_helix"/>
    <property type="match status" value="1"/>
</dbReference>
<dbReference type="Gene3D" id="2.160.20.10">
    <property type="entry name" value="Single-stranded right-handed beta-helix, Pectin lyase-like"/>
    <property type="match status" value="1"/>
</dbReference>
<dbReference type="Proteomes" id="UP000295096">
    <property type="component" value="Unassembled WGS sequence"/>
</dbReference>
<feature type="domain" description="Right handed beta helix" evidence="6">
    <location>
        <begin position="220"/>
        <end position="387"/>
    </location>
</feature>
<dbReference type="Pfam" id="PF07602">
    <property type="entry name" value="DUF1565"/>
    <property type="match status" value="1"/>
</dbReference>
<keyword evidence="2" id="KW-0964">Secreted</keyword>
<protein>
    <submittedName>
        <fullName evidence="7">DUF1565 domain-containing protein</fullName>
    </submittedName>
</protein>
<dbReference type="InterPro" id="IPR059226">
    <property type="entry name" value="Choice_anch_Q_dom"/>
</dbReference>
<evidence type="ECO:0000256" key="1">
    <source>
        <dbReference type="ARBA" id="ARBA00004613"/>
    </source>
</evidence>
<dbReference type="InterPro" id="IPR052052">
    <property type="entry name" value="Polysaccharide_Lyase_9"/>
</dbReference>
<dbReference type="SMART" id="SM00710">
    <property type="entry name" value="PbH1"/>
    <property type="match status" value="9"/>
</dbReference>
<dbReference type="InterPro" id="IPR012334">
    <property type="entry name" value="Pectin_lyas_fold"/>
</dbReference>
<evidence type="ECO:0000256" key="3">
    <source>
        <dbReference type="ARBA" id="ARBA00022729"/>
    </source>
</evidence>
<dbReference type="EMBL" id="SMSJ01000200">
    <property type="protein sequence ID" value="TDH57854.1"/>
    <property type="molecule type" value="Genomic_DNA"/>
</dbReference>
<dbReference type="InterPro" id="IPR039448">
    <property type="entry name" value="Beta_helix"/>
</dbReference>
<accession>A0A4R5Q4G9</accession>
<dbReference type="OrthoDB" id="7300353at2"/>
<keyword evidence="4" id="KW-0472">Membrane</keyword>
<proteinExistence type="predicted"/>
<dbReference type="PANTHER" id="PTHR40088">
    <property type="entry name" value="PECTATE LYASE (EUROFUNG)"/>
    <property type="match status" value="1"/>
</dbReference>
<evidence type="ECO:0000259" key="5">
    <source>
        <dbReference type="Pfam" id="PF07602"/>
    </source>
</evidence>
<evidence type="ECO:0000256" key="2">
    <source>
        <dbReference type="ARBA" id="ARBA00022525"/>
    </source>
</evidence>
<dbReference type="AlphaFoldDB" id="A0A4R5Q4G9"/>
<feature type="transmembrane region" description="Helical" evidence="4">
    <location>
        <begin position="20"/>
        <end position="41"/>
    </location>
</feature>
<dbReference type="SUPFAM" id="SSF51126">
    <property type="entry name" value="Pectin lyase-like"/>
    <property type="match status" value="1"/>
</dbReference>